<keyword evidence="2" id="KW-0677">Repeat</keyword>
<dbReference type="PROSITE" id="PS51371">
    <property type="entry name" value="CBS"/>
    <property type="match status" value="1"/>
</dbReference>
<dbReference type="InterPro" id="IPR050511">
    <property type="entry name" value="AMPK_gamma/SDS23_families"/>
</dbReference>
<reference evidence="7 8" key="2">
    <citation type="submission" date="2018-11" db="EMBL/GenBank/DDBJ databases">
        <authorList>
            <consortium name="Pathogen Informatics"/>
        </authorList>
    </citation>
    <scope>NUCLEOTIDE SEQUENCE [LARGE SCALE GENOMIC DNA]</scope>
</reference>
<dbReference type="InterPro" id="IPR000644">
    <property type="entry name" value="CBS_dom"/>
</dbReference>
<evidence type="ECO:0000256" key="1">
    <source>
        <dbReference type="ARBA" id="ARBA00006750"/>
    </source>
</evidence>
<dbReference type="Pfam" id="PF00571">
    <property type="entry name" value="CBS"/>
    <property type="match status" value="1"/>
</dbReference>
<dbReference type="InterPro" id="IPR046342">
    <property type="entry name" value="CBS_dom_sf"/>
</dbReference>
<comment type="similarity">
    <text evidence="1">Belongs to the 5'-AMP-activated protein kinase gamma subunit family.</text>
</comment>
<dbReference type="OrthoDB" id="418595at2759"/>
<comment type="subunit">
    <text evidence="4">AMPK is a heterotrimer of an alpha catalytic subunit (PRKAA1 or PRKAA2), a beta (PRKAB1 or PRKAB2) and a gamma non-catalytic subunits (PRKAG1, PRKAG2 or PRKAG3). Interacts with FNIP1 and FNIP2.</text>
</comment>
<protein>
    <submittedName>
        <fullName evidence="9">CBS domain-containing protein</fullName>
    </submittedName>
</protein>
<dbReference type="PANTHER" id="PTHR13780">
    <property type="entry name" value="AMP-ACTIVATED PROTEIN KINASE, GAMMA REGULATORY SUBUNIT"/>
    <property type="match status" value="1"/>
</dbReference>
<gene>
    <name evidence="7" type="ORF">GPUH_LOCUS11957</name>
</gene>
<dbReference type="PANTHER" id="PTHR13780:SF36">
    <property type="entry name" value="CBS DOMAIN-CONTAINING PROTEIN"/>
    <property type="match status" value="1"/>
</dbReference>
<evidence type="ECO:0000256" key="2">
    <source>
        <dbReference type="ARBA" id="ARBA00022737"/>
    </source>
</evidence>
<dbReference type="WBParaSite" id="GPUH_0001197101-mRNA-1">
    <property type="protein sequence ID" value="GPUH_0001197101-mRNA-1"/>
    <property type="gene ID" value="GPUH_0001197101"/>
</dbReference>
<evidence type="ECO:0000313" key="8">
    <source>
        <dbReference type="Proteomes" id="UP000271098"/>
    </source>
</evidence>
<dbReference type="SUPFAM" id="SSF54631">
    <property type="entry name" value="CBS-domain pair"/>
    <property type="match status" value="2"/>
</dbReference>
<dbReference type="SMART" id="SM00116">
    <property type="entry name" value="CBS"/>
    <property type="match status" value="3"/>
</dbReference>
<keyword evidence="8" id="KW-1185">Reference proteome</keyword>
<name>A0A183DTB6_9BILA</name>
<evidence type="ECO:0000256" key="5">
    <source>
        <dbReference type="PROSITE-ProRule" id="PRU00703"/>
    </source>
</evidence>
<dbReference type="Gene3D" id="3.10.580.10">
    <property type="entry name" value="CBS-domain"/>
    <property type="match status" value="2"/>
</dbReference>
<evidence type="ECO:0000313" key="7">
    <source>
        <dbReference type="EMBL" id="VDN19582.1"/>
    </source>
</evidence>
<keyword evidence="3 5" id="KW-0129">CBS domain</keyword>
<organism evidence="9">
    <name type="scientific">Gongylonema pulchrum</name>
    <dbReference type="NCBI Taxonomy" id="637853"/>
    <lineage>
        <taxon>Eukaryota</taxon>
        <taxon>Metazoa</taxon>
        <taxon>Ecdysozoa</taxon>
        <taxon>Nematoda</taxon>
        <taxon>Chromadorea</taxon>
        <taxon>Rhabditida</taxon>
        <taxon>Spirurina</taxon>
        <taxon>Spiruromorpha</taxon>
        <taxon>Spiruroidea</taxon>
        <taxon>Gongylonematidae</taxon>
        <taxon>Gongylonema</taxon>
    </lineage>
</organism>
<dbReference type="AlphaFoldDB" id="A0A183DTB6"/>
<accession>A0A183DTB6</accession>
<dbReference type="EMBL" id="UYRT01078934">
    <property type="protein sequence ID" value="VDN19582.1"/>
    <property type="molecule type" value="Genomic_DNA"/>
</dbReference>
<evidence type="ECO:0000256" key="3">
    <source>
        <dbReference type="ARBA" id="ARBA00023122"/>
    </source>
</evidence>
<feature type="domain" description="CBS" evidence="6">
    <location>
        <begin position="179"/>
        <end position="238"/>
    </location>
</feature>
<sequence length="255" mass="28511">MGSSGKQKVVAWTPVNKPLKRVQIESCPVESVYDLREDGDSRDVYDDATAFRRPRSNSSDFLILRKTSRPISVDVVGLLQKAFKVLIEWGVGSAVVWSSKLQRVTSLLCLTDFLNTLLSDSSEESTPVEQAVSSNQLVWLSASCKLLEACHEFCSNRVHRIVILDQAGDVFYLLTIKRILQAVHKQVRENDSLETAARKMLDFRISSVPILDSEDRPVDVISKTDIAYALADVKNFKVCTKNMPKIQRSPGHQSG</sequence>
<evidence type="ECO:0000259" key="6">
    <source>
        <dbReference type="PROSITE" id="PS51371"/>
    </source>
</evidence>
<evidence type="ECO:0000313" key="9">
    <source>
        <dbReference type="WBParaSite" id="GPUH_0001197101-mRNA-1"/>
    </source>
</evidence>
<proteinExistence type="inferred from homology"/>
<dbReference type="Proteomes" id="UP000271098">
    <property type="component" value="Unassembled WGS sequence"/>
</dbReference>
<evidence type="ECO:0000256" key="4">
    <source>
        <dbReference type="ARBA" id="ARBA00025878"/>
    </source>
</evidence>
<reference evidence="9" key="1">
    <citation type="submission" date="2016-06" db="UniProtKB">
        <authorList>
            <consortium name="WormBaseParasite"/>
        </authorList>
    </citation>
    <scope>IDENTIFICATION</scope>
</reference>